<reference evidence="1 2" key="1">
    <citation type="submission" date="2019-09" db="EMBL/GenBank/DDBJ databases">
        <title>Chitinophaga ginsengihumi sp. nov., isolated from soil of ginseng rhizosphere.</title>
        <authorList>
            <person name="Lee J."/>
        </authorList>
    </citation>
    <scope>NUCLEOTIDE SEQUENCE [LARGE SCALE GENOMIC DNA]</scope>
    <source>
        <strain evidence="1 2">BN140078</strain>
    </source>
</reference>
<protein>
    <submittedName>
        <fullName evidence="1">Uncharacterized protein</fullName>
    </submittedName>
</protein>
<dbReference type="Pfam" id="PF19570">
    <property type="entry name" value="DUF6088"/>
    <property type="match status" value="1"/>
</dbReference>
<name>A0A5B2W4Y8_9BACT</name>
<dbReference type="EMBL" id="VUOC01000001">
    <property type="protein sequence ID" value="KAA2245790.1"/>
    <property type="molecule type" value="Genomic_DNA"/>
</dbReference>
<comment type="caution">
    <text evidence="1">The sequence shown here is derived from an EMBL/GenBank/DDBJ whole genome shotgun (WGS) entry which is preliminary data.</text>
</comment>
<sequence>MQKFQQFKSHLKKGGLYKRSELEKWSNSVDRDLSKLVSEGTLTKVGPGLYYVAIYNAFGVQLPSDESLVKKFLDDDNFLITSYNIYNKLSLGTTQLYNNKVVYNHLRSGDIILGNRTFTFKKKSSFPKKASEAFIIVDLVNNLDQLAEDQPQVLEKVQRKIKDMDTKALDDALHKYGTAKTRKLLTLA</sequence>
<gene>
    <name evidence="1" type="ORF">F0L74_00215</name>
</gene>
<dbReference type="Proteomes" id="UP000324611">
    <property type="component" value="Unassembled WGS sequence"/>
</dbReference>
<accession>A0A5B2W4Y8</accession>
<proteinExistence type="predicted"/>
<dbReference type="InterPro" id="IPR045738">
    <property type="entry name" value="DUF6088"/>
</dbReference>
<evidence type="ECO:0000313" key="1">
    <source>
        <dbReference type="EMBL" id="KAA2245790.1"/>
    </source>
</evidence>
<keyword evidence="2" id="KW-1185">Reference proteome</keyword>
<organism evidence="1 2">
    <name type="scientific">Chitinophaga agrisoli</name>
    <dbReference type="NCBI Taxonomy" id="2607653"/>
    <lineage>
        <taxon>Bacteria</taxon>
        <taxon>Pseudomonadati</taxon>
        <taxon>Bacteroidota</taxon>
        <taxon>Chitinophagia</taxon>
        <taxon>Chitinophagales</taxon>
        <taxon>Chitinophagaceae</taxon>
        <taxon>Chitinophaga</taxon>
    </lineage>
</organism>
<dbReference type="AlphaFoldDB" id="A0A5B2W4Y8"/>
<evidence type="ECO:0000313" key="2">
    <source>
        <dbReference type="Proteomes" id="UP000324611"/>
    </source>
</evidence>
<reference evidence="1 2" key="2">
    <citation type="submission" date="2019-09" db="EMBL/GenBank/DDBJ databases">
        <authorList>
            <person name="Jin C."/>
        </authorList>
    </citation>
    <scope>NUCLEOTIDE SEQUENCE [LARGE SCALE GENOMIC DNA]</scope>
    <source>
        <strain evidence="1 2">BN140078</strain>
    </source>
</reference>